<protein>
    <submittedName>
        <fullName evidence="2">Uncharacterized protein</fullName>
    </submittedName>
</protein>
<evidence type="ECO:0000256" key="1">
    <source>
        <dbReference type="SAM" id="MobiDB-lite"/>
    </source>
</evidence>
<dbReference type="EMBL" id="AZIL01003115">
    <property type="protein sequence ID" value="EWM20407.1"/>
    <property type="molecule type" value="Genomic_DNA"/>
</dbReference>
<dbReference type="AlphaFoldDB" id="W7T0Z5"/>
<comment type="caution">
    <text evidence="2">The sequence shown here is derived from an EMBL/GenBank/DDBJ whole genome shotgun (WGS) entry which is preliminary data.</text>
</comment>
<name>W7T0Z5_9STRA</name>
<dbReference type="Proteomes" id="UP000019335">
    <property type="component" value="Unassembled WGS sequence"/>
</dbReference>
<reference evidence="2 3" key="1">
    <citation type="journal article" date="2014" name="Mol. Plant">
        <title>Chromosome Scale Genome Assembly and Transcriptome Profiling of Nannochloropsis gaditana in Nitrogen Depletion.</title>
        <authorList>
            <person name="Corteggiani Carpinelli E."/>
            <person name="Telatin A."/>
            <person name="Vitulo N."/>
            <person name="Forcato C."/>
            <person name="D'Angelo M."/>
            <person name="Schiavon R."/>
            <person name="Vezzi A."/>
            <person name="Giacometti G.M."/>
            <person name="Morosinotto T."/>
            <person name="Valle G."/>
        </authorList>
    </citation>
    <scope>NUCLEOTIDE SEQUENCE [LARGE SCALE GENOMIC DNA]</scope>
    <source>
        <strain evidence="2 3">B-31</strain>
    </source>
</reference>
<dbReference type="OrthoDB" id="10558298at2759"/>
<evidence type="ECO:0000313" key="2">
    <source>
        <dbReference type="EMBL" id="EWM20407.1"/>
    </source>
</evidence>
<sequence>GFLMESLPQRRVLGCSGGEDCASGFRWTTFCMAVALVGAGVVCRAGLAEEAKGGGAGEEGGQVGVGVGERGEEVGGGTEEGACVRSVSSPAHHPRRLSRPQTPISLASLRVPSTTSLSGLSSSLSSSVGRSRAGRRGEGKGEQGPESPARQASYYAALMEEAAWEVEGREGEGIVSTMDGEMAPKDDKGLVHQRSLSAPSLVAVVTDEEGVGET</sequence>
<gene>
    <name evidence="2" type="ORF">Naga_100637g1</name>
</gene>
<keyword evidence="3" id="KW-1185">Reference proteome</keyword>
<feature type="non-terminal residue" evidence="2">
    <location>
        <position position="1"/>
    </location>
</feature>
<proteinExistence type="predicted"/>
<feature type="compositionally biased region" description="Gly residues" evidence="1">
    <location>
        <begin position="53"/>
        <end position="79"/>
    </location>
</feature>
<feature type="region of interest" description="Disordered" evidence="1">
    <location>
        <begin position="51"/>
        <end position="149"/>
    </location>
</feature>
<evidence type="ECO:0000313" key="3">
    <source>
        <dbReference type="Proteomes" id="UP000019335"/>
    </source>
</evidence>
<accession>W7T0Z5</accession>
<organism evidence="2 3">
    <name type="scientific">Nannochloropsis gaditana</name>
    <dbReference type="NCBI Taxonomy" id="72520"/>
    <lineage>
        <taxon>Eukaryota</taxon>
        <taxon>Sar</taxon>
        <taxon>Stramenopiles</taxon>
        <taxon>Ochrophyta</taxon>
        <taxon>Eustigmatophyceae</taxon>
        <taxon>Eustigmatales</taxon>
        <taxon>Monodopsidaceae</taxon>
        <taxon>Nannochloropsis</taxon>
    </lineage>
</organism>
<feature type="compositionally biased region" description="Polar residues" evidence="1">
    <location>
        <begin position="99"/>
        <end position="115"/>
    </location>
</feature>
<feature type="compositionally biased region" description="Low complexity" evidence="1">
    <location>
        <begin position="116"/>
        <end position="131"/>
    </location>
</feature>